<evidence type="ECO:0000313" key="13">
    <source>
        <dbReference type="EMBL" id="CNH16806.1"/>
    </source>
</evidence>
<dbReference type="GO" id="GO:0009298">
    <property type="term" value="P:GDP-mannose biosynthetic process"/>
    <property type="evidence" value="ECO:0007669"/>
    <property type="project" value="UniProtKB-UniPathway"/>
</dbReference>
<dbReference type="InterPro" id="IPR011051">
    <property type="entry name" value="RmlC_Cupin_sf"/>
</dbReference>
<accession>A0A0T9NKV7</accession>
<dbReference type="SUPFAM" id="SSF51182">
    <property type="entry name" value="RmlC-like cupins"/>
    <property type="match status" value="1"/>
</dbReference>
<feature type="domain" description="Nucleotidyl transferase" evidence="10">
    <location>
        <begin position="4"/>
        <end position="283"/>
    </location>
</feature>
<dbReference type="InterPro" id="IPR014710">
    <property type="entry name" value="RmlC-like_jellyroll"/>
</dbReference>
<evidence type="ECO:0000313" key="15">
    <source>
        <dbReference type="Proteomes" id="UP000044625"/>
    </source>
</evidence>
<dbReference type="InterPro" id="IPR049577">
    <property type="entry name" value="GMPP_N"/>
</dbReference>
<evidence type="ECO:0000259" key="11">
    <source>
        <dbReference type="Pfam" id="PF01050"/>
    </source>
</evidence>
<dbReference type="InterPro" id="IPR051161">
    <property type="entry name" value="Mannose-6P_isomerase_type2"/>
</dbReference>
<keyword evidence="4 13" id="KW-0808">Transferase</keyword>
<dbReference type="Proteomes" id="UP000044625">
    <property type="component" value="Unassembled WGS sequence"/>
</dbReference>
<comment type="pathway">
    <text evidence="1">Nucleotide-sugar biosynthesis; GDP-alpha-D-mannose biosynthesis; GDP-alpha-D-mannose from alpha-D-mannose 1-phosphate (GTP route): step 1/1.</text>
</comment>
<dbReference type="EC" id="2.7.7.13" evidence="3"/>
<evidence type="ECO:0000259" key="10">
    <source>
        <dbReference type="Pfam" id="PF00483"/>
    </source>
</evidence>
<dbReference type="SUPFAM" id="SSF53448">
    <property type="entry name" value="Nucleotide-diphospho-sugar transferases"/>
    <property type="match status" value="1"/>
</dbReference>
<evidence type="ECO:0000256" key="1">
    <source>
        <dbReference type="ARBA" id="ARBA00004823"/>
    </source>
</evidence>
<reference evidence="16" key="1">
    <citation type="submission" date="2015-03" db="EMBL/GenBank/DDBJ databases">
        <authorList>
            <consortium name="Pathogen Informatics"/>
        </authorList>
    </citation>
    <scope>NUCLEOTIDE SEQUENCE [LARGE SCALE GENOMIC DNA]</scope>
    <source>
        <strain evidence="16">A125KOH2</strain>
    </source>
</reference>
<evidence type="ECO:0000259" key="12">
    <source>
        <dbReference type="Pfam" id="PF22640"/>
    </source>
</evidence>
<dbReference type="PANTHER" id="PTHR46390:SF1">
    <property type="entry name" value="MANNOSE-1-PHOSPHATE GUANYLYLTRANSFERASE"/>
    <property type="match status" value="1"/>
</dbReference>
<dbReference type="Proteomes" id="UP000045840">
    <property type="component" value="Unassembled WGS sequence"/>
</dbReference>
<dbReference type="EMBL" id="CWJL01000005">
    <property type="protein sequence ID" value="CRY65673.1"/>
    <property type="molecule type" value="Genomic_DNA"/>
</dbReference>
<evidence type="ECO:0000256" key="2">
    <source>
        <dbReference type="ARBA" id="ARBA00006115"/>
    </source>
</evidence>
<dbReference type="FunFam" id="3.90.550.10:FF:000046">
    <property type="entry name" value="Mannose-1-phosphate guanylyltransferase (GDP)"/>
    <property type="match status" value="1"/>
</dbReference>
<dbReference type="Pfam" id="PF00483">
    <property type="entry name" value="NTP_transferase"/>
    <property type="match status" value="1"/>
</dbReference>
<keyword evidence="15" id="KW-1185">Reference proteome</keyword>
<keyword evidence="5 13" id="KW-0548">Nucleotidyltransferase</keyword>
<sequence length="468" mass="52262">MLLPVIMAGGTGSRLWPLSRTLYPKQFLALTSELTMLQETLTRLDGISHQPALIICNEEHRFIIAEQLRQLHIEHSGIVLEPAGRSTAPAIALAALLARSRGEDPLLLVLAADHVIQDRTTFIDSIISALPLAEAGKLVTFGIVPDAPESGYGYICRGMSVGDNAYKVDAFVEKPDQSTAEKFIASGGYYWNSGMFIFKASRYLQELELYRPEIFASCKKAIDGCRNDLDFIRLNEEPFLNCPEDSIDYAVMEKTSDAVVVPMDAKWSDVGSWSALWALNEKDGNGNVIRGDVLIENTNDSYIYSKNKLVATVGVNDLIIVETKDAILVAHKDKVQDVKSIVAQLKKNSRTEHLQHREVYRPWGSHDSIAEGERYHVKHLIVRPGQRTAMQIHHHRAEHWVVVSGTAKVYRGDEIFLVTENESTYIPVGLAHAIENPGKFDLEIIEVRSGSYLQEDDIVRIDHKNAGY</sequence>
<dbReference type="Gene3D" id="3.90.550.10">
    <property type="entry name" value="Spore Coat Polysaccharide Biosynthesis Protein SpsA, Chain A"/>
    <property type="match status" value="1"/>
</dbReference>
<feature type="domain" description="Mannose-6-phosphate isomerase type II C-terminal" evidence="11">
    <location>
        <begin position="349"/>
        <end position="462"/>
    </location>
</feature>
<proteinExistence type="inferred from homology"/>
<evidence type="ECO:0000313" key="16">
    <source>
        <dbReference type="Proteomes" id="UP000045840"/>
    </source>
</evidence>
<dbReference type="InterPro" id="IPR054566">
    <property type="entry name" value="ManC/GMP-like_b-helix"/>
</dbReference>
<dbReference type="RefSeq" id="WP_049609370.1">
    <property type="nucleotide sequence ID" value="NZ_CAWMMU010000005.1"/>
</dbReference>
<organism evidence="13 16">
    <name type="scientific">Yersinia pekkanenii</name>
    <dbReference type="NCBI Taxonomy" id="1288385"/>
    <lineage>
        <taxon>Bacteria</taxon>
        <taxon>Pseudomonadati</taxon>
        <taxon>Pseudomonadota</taxon>
        <taxon>Gammaproteobacteria</taxon>
        <taxon>Enterobacterales</taxon>
        <taxon>Yersiniaceae</taxon>
        <taxon>Yersinia</taxon>
    </lineage>
</organism>
<dbReference type="Gene3D" id="2.60.120.10">
    <property type="entry name" value="Jelly Rolls"/>
    <property type="match status" value="1"/>
</dbReference>
<keyword evidence="7" id="KW-0342">GTP-binding</keyword>
<dbReference type="PANTHER" id="PTHR46390">
    <property type="entry name" value="MANNOSE-1-PHOSPHATE GUANYLYLTRANSFERASE"/>
    <property type="match status" value="1"/>
</dbReference>
<dbReference type="InterPro" id="IPR029044">
    <property type="entry name" value="Nucleotide-diphossugar_trans"/>
</dbReference>
<dbReference type="OrthoDB" id="9806359at2"/>
<dbReference type="InterPro" id="IPR006375">
    <property type="entry name" value="Man1P_GuaTrfase/Man6P_Isoase"/>
</dbReference>
<dbReference type="UniPathway" id="UPA00126">
    <property type="reaction ID" value="UER00930"/>
</dbReference>
<name>A0A0T9NKV7_9GAMM</name>
<feature type="domain" description="MannoseP isomerase/GMP-like beta-helix" evidence="12">
    <location>
        <begin position="297"/>
        <end position="345"/>
    </location>
</feature>
<evidence type="ECO:0000256" key="9">
    <source>
        <dbReference type="RuleBase" id="RU004190"/>
    </source>
</evidence>
<dbReference type="EMBL" id="CQAZ01000003">
    <property type="protein sequence ID" value="CNH16806.1"/>
    <property type="molecule type" value="Genomic_DNA"/>
</dbReference>
<dbReference type="Pfam" id="PF01050">
    <property type="entry name" value="MannoseP_isomer"/>
    <property type="match status" value="1"/>
</dbReference>
<dbReference type="NCBIfam" id="TIGR01479">
    <property type="entry name" value="GMP_PMI"/>
    <property type="match status" value="1"/>
</dbReference>
<dbReference type="InterPro" id="IPR005835">
    <property type="entry name" value="NTP_transferase_dom"/>
</dbReference>
<dbReference type="GO" id="GO:0000271">
    <property type="term" value="P:polysaccharide biosynthetic process"/>
    <property type="evidence" value="ECO:0007669"/>
    <property type="project" value="InterPro"/>
</dbReference>
<reference evidence="13" key="3">
    <citation type="submission" date="2015-03" db="EMBL/GenBank/DDBJ databases">
        <authorList>
            <person name="Murphy D."/>
        </authorList>
    </citation>
    <scope>NUCLEOTIDE SEQUENCE [LARGE SCALE GENOMIC DNA]</scope>
    <source>
        <strain evidence="13">A125KOH2</strain>
    </source>
</reference>
<evidence type="ECO:0000256" key="6">
    <source>
        <dbReference type="ARBA" id="ARBA00022741"/>
    </source>
</evidence>
<gene>
    <name evidence="13" type="primary">manC</name>
    <name evidence="13" type="ORF">ERS008529_00536</name>
    <name evidence="14" type="ORF">ERS137968_01444</name>
</gene>
<evidence type="ECO:0000256" key="4">
    <source>
        <dbReference type="ARBA" id="ARBA00022679"/>
    </source>
</evidence>
<keyword evidence="6" id="KW-0547">Nucleotide-binding</keyword>
<dbReference type="GO" id="GO:0004475">
    <property type="term" value="F:mannose-1-phosphate guanylyltransferase (GTP) activity"/>
    <property type="evidence" value="ECO:0007669"/>
    <property type="project" value="UniProtKB-EC"/>
</dbReference>
<dbReference type="FunFam" id="2.60.120.10:FF:000032">
    <property type="entry name" value="Mannose-1-phosphate guanylyltransferase/mannose-6-phosphate isomerase"/>
    <property type="match status" value="1"/>
</dbReference>
<evidence type="ECO:0000256" key="3">
    <source>
        <dbReference type="ARBA" id="ARBA00012387"/>
    </source>
</evidence>
<protein>
    <recommendedName>
        <fullName evidence="3">mannose-1-phosphate guanylyltransferase</fullName>
        <ecNumber evidence="3">2.7.7.13</ecNumber>
    </recommendedName>
</protein>
<evidence type="ECO:0000256" key="8">
    <source>
        <dbReference type="ARBA" id="ARBA00047343"/>
    </source>
</evidence>
<dbReference type="CDD" id="cd02509">
    <property type="entry name" value="GDP-M1P_Guanylyltransferase"/>
    <property type="match status" value="1"/>
</dbReference>
<comment type="catalytic activity">
    <reaction evidence="8">
        <text>alpha-D-mannose 1-phosphate + GTP + H(+) = GDP-alpha-D-mannose + diphosphate</text>
        <dbReference type="Rhea" id="RHEA:15229"/>
        <dbReference type="ChEBI" id="CHEBI:15378"/>
        <dbReference type="ChEBI" id="CHEBI:33019"/>
        <dbReference type="ChEBI" id="CHEBI:37565"/>
        <dbReference type="ChEBI" id="CHEBI:57527"/>
        <dbReference type="ChEBI" id="CHEBI:58409"/>
        <dbReference type="EC" id="2.7.7.13"/>
    </reaction>
</comment>
<dbReference type="AlphaFoldDB" id="A0A0T9NKV7"/>
<dbReference type="GO" id="GO:0005525">
    <property type="term" value="F:GTP binding"/>
    <property type="evidence" value="ECO:0007669"/>
    <property type="project" value="UniProtKB-KW"/>
</dbReference>
<evidence type="ECO:0000256" key="7">
    <source>
        <dbReference type="ARBA" id="ARBA00023134"/>
    </source>
</evidence>
<reference evidence="14 15" key="2">
    <citation type="submission" date="2015-03" db="EMBL/GenBank/DDBJ databases">
        <authorList>
            <consortium name="Pathogen Informatics"/>
            <person name="Murphy D."/>
        </authorList>
    </citation>
    <scope>NUCLEOTIDE SEQUENCE [LARGE SCALE GENOMIC DNA]</scope>
    <source>
        <strain evidence="15">type strain: CIP110230</strain>
        <strain evidence="14">Type strain: CIP110230</strain>
    </source>
</reference>
<dbReference type="STRING" id="1288385.ERS137968_01444"/>
<evidence type="ECO:0000313" key="14">
    <source>
        <dbReference type="EMBL" id="CRY65673.1"/>
    </source>
</evidence>
<dbReference type="CDD" id="cd02213">
    <property type="entry name" value="cupin_PMI_typeII_C"/>
    <property type="match status" value="1"/>
</dbReference>
<dbReference type="InterPro" id="IPR001538">
    <property type="entry name" value="Man6P_isomerase-2_C"/>
</dbReference>
<comment type="similarity">
    <text evidence="2 9">Belongs to the mannose-6-phosphate isomerase type 2 family.</text>
</comment>
<evidence type="ECO:0000256" key="5">
    <source>
        <dbReference type="ARBA" id="ARBA00022695"/>
    </source>
</evidence>
<dbReference type="Pfam" id="PF22640">
    <property type="entry name" value="ManC_GMP_beta-helix"/>
    <property type="match status" value="1"/>
</dbReference>